<dbReference type="GO" id="GO:0004519">
    <property type="term" value="F:endonuclease activity"/>
    <property type="evidence" value="ECO:0007669"/>
    <property type="project" value="InterPro"/>
</dbReference>
<name>A0A1X2IX59_9FUNG</name>
<evidence type="ECO:0000313" key="2">
    <source>
        <dbReference type="EMBL" id="ORZ23646.1"/>
    </source>
</evidence>
<dbReference type="AlphaFoldDB" id="A0A1X2IX59"/>
<dbReference type="InterPro" id="IPR027434">
    <property type="entry name" value="Homing_endonucl"/>
</dbReference>
<dbReference type="InterPro" id="IPR007869">
    <property type="entry name" value="Homing_endonuc_PI-Sce"/>
</dbReference>
<dbReference type="EMBL" id="MCGE01000003">
    <property type="protein sequence ID" value="ORZ23646.1"/>
    <property type="molecule type" value="Genomic_DNA"/>
</dbReference>
<gene>
    <name evidence="2" type="ORF">BCR42DRAFT_487577</name>
</gene>
<keyword evidence="3" id="KW-1185">Reference proteome</keyword>
<accession>A0A1X2IX59</accession>
<dbReference type="OrthoDB" id="2436764at2759"/>
<dbReference type="GO" id="GO:0030908">
    <property type="term" value="P:protein splicing"/>
    <property type="evidence" value="ECO:0007669"/>
    <property type="project" value="InterPro"/>
</dbReference>
<comment type="caution">
    <text evidence="2">The sequence shown here is derived from an EMBL/GenBank/DDBJ whole genome shotgun (WGS) entry which is preliminary data.</text>
</comment>
<dbReference type="Gene3D" id="3.10.28.10">
    <property type="entry name" value="Homing endonucleases"/>
    <property type="match status" value="1"/>
</dbReference>
<dbReference type="Proteomes" id="UP000193560">
    <property type="component" value="Unassembled WGS sequence"/>
</dbReference>
<organism evidence="2 3">
    <name type="scientific">Absidia repens</name>
    <dbReference type="NCBI Taxonomy" id="90262"/>
    <lineage>
        <taxon>Eukaryota</taxon>
        <taxon>Fungi</taxon>
        <taxon>Fungi incertae sedis</taxon>
        <taxon>Mucoromycota</taxon>
        <taxon>Mucoromycotina</taxon>
        <taxon>Mucoromycetes</taxon>
        <taxon>Mucorales</taxon>
        <taxon>Cunninghamellaceae</taxon>
        <taxon>Absidia</taxon>
    </lineage>
</organism>
<proteinExistence type="predicted"/>
<evidence type="ECO:0000259" key="1">
    <source>
        <dbReference type="Pfam" id="PF05204"/>
    </source>
</evidence>
<protein>
    <recommendedName>
        <fullName evidence="1">Homing endonuclease PI-Sce domain-containing protein</fullName>
    </recommendedName>
</protein>
<feature type="domain" description="Homing endonuclease PI-Sce" evidence="1">
    <location>
        <begin position="189"/>
        <end position="258"/>
    </location>
</feature>
<reference evidence="2 3" key="1">
    <citation type="submission" date="2016-07" db="EMBL/GenBank/DDBJ databases">
        <title>Pervasive Adenine N6-methylation of Active Genes in Fungi.</title>
        <authorList>
            <consortium name="DOE Joint Genome Institute"/>
            <person name="Mondo S.J."/>
            <person name="Dannebaum R.O."/>
            <person name="Kuo R.C."/>
            <person name="Labutti K."/>
            <person name="Haridas S."/>
            <person name="Kuo A."/>
            <person name="Salamov A."/>
            <person name="Ahrendt S.R."/>
            <person name="Lipzen A."/>
            <person name="Sullivan W."/>
            <person name="Andreopoulos W.B."/>
            <person name="Clum A."/>
            <person name="Lindquist E."/>
            <person name="Daum C."/>
            <person name="Ramamoorthy G.K."/>
            <person name="Gryganskyi A."/>
            <person name="Culley D."/>
            <person name="Magnuson J.K."/>
            <person name="James T.Y."/>
            <person name="O'Malley M.A."/>
            <person name="Stajich J.E."/>
            <person name="Spatafora J.W."/>
            <person name="Visel A."/>
            <person name="Grigoriev I.V."/>
        </authorList>
    </citation>
    <scope>NUCLEOTIDE SEQUENCE [LARGE SCALE GENOMIC DNA]</scope>
    <source>
        <strain evidence="2 3">NRRL 1336</strain>
    </source>
</reference>
<dbReference type="GO" id="GO:0003677">
    <property type="term" value="F:DNA binding"/>
    <property type="evidence" value="ECO:0007669"/>
    <property type="project" value="InterPro"/>
</dbReference>
<sequence>MTNEKYDNGQQKINKMQLWLTMIVGRGESSYQNNALYKEIGQHDEVVLENKRVWIGDGTSIRPKIAVNINDHDEIERIQDITVAMGLKRPKLTHAGGLPDNKGGHLYMAGKAGQLNCFWHLIRLLSMGTQGSKTLPMWFSSEKIIIRENLLAVYGRTGGGNSVDLHEDEGDLESIRTADIKAAWSLYQDVDVTTICSGIADGMVALARSLGIGFSMGYREEFLQDGGNWKRQHTVRMKPCGALTTVLSLKDAVKMIKTTKSRIVQPQVSNNSTLALNWKMAQIICSCLQIMLMYMFKTGVFIVS</sequence>
<dbReference type="Pfam" id="PF05204">
    <property type="entry name" value="Hom_end"/>
    <property type="match status" value="1"/>
</dbReference>
<evidence type="ECO:0000313" key="3">
    <source>
        <dbReference type="Proteomes" id="UP000193560"/>
    </source>
</evidence>